<dbReference type="Proteomes" id="UP000379480">
    <property type="component" value="Unassembled WGS sequence"/>
</dbReference>
<gene>
    <name evidence="1" type="ORF">PS723_01610</name>
</gene>
<protein>
    <submittedName>
        <fullName evidence="1">Uncharacterized protein</fullName>
    </submittedName>
</protein>
<dbReference type="AlphaFoldDB" id="A0A5E7B8W7"/>
<proteinExistence type="predicted"/>
<dbReference type="EMBL" id="CABVHY010000007">
    <property type="protein sequence ID" value="VVN87839.1"/>
    <property type="molecule type" value="Genomic_DNA"/>
</dbReference>
<sequence>MQRAVHRGAGALENADHGERFVVVFDQADHRHAVGQHQFVAEFVMQGVSDLGTEYHFKRVAGEGAASGQLQALLTTVLVVLEVGVGGAHHSITSMGIAEGHRDRPLHLRVAGEMFEAVPADIIGGVANAEHRVQQ</sequence>
<evidence type="ECO:0000313" key="1">
    <source>
        <dbReference type="EMBL" id="VVN87839.1"/>
    </source>
</evidence>
<organism evidence="1 2">
    <name type="scientific">Pseudomonas fluorescens</name>
    <dbReference type="NCBI Taxonomy" id="294"/>
    <lineage>
        <taxon>Bacteria</taxon>
        <taxon>Pseudomonadati</taxon>
        <taxon>Pseudomonadota</taxon>
        <taxon>Gammaproteobacteria</taxon>
        <taxon>Pseudomonadales</taxon>
        <taxon>Pseudomonadaceae</taxon>
        <taxon>Pseudomonas</taxon>
    </lineage>
</organism>
<evidence type="ECO:0000313" key="2">
    <source>
        <dbReference type="Proteomes" id="UP000379480"/>
    </source>
</evidence>
<reference evidence="1 2" key="1">
    <citation type="submission" date="2019-09" db="EMBL/GenBank/DDBJ databases">
        <authorList>
            <person name="Chandra G."/>
            <person name="Truman W A."/>
        </authorList>
    </citation>
    <scope>NUCLEOTIDE SEQUENCE [LARGE SCALE GENOMIC DNA]</scope>
    <source>
        <strain evidence="1">PS723</strain>
    </source>
</reference>
<name>A0A5E7B8W7_PSEFL</name>
<accession>A0A5E7B8W7</accession>